<evidence type="ECO:0000259" key="6">
    <source>
        <dbReference type="PROSITE" id="PS50850"/>
    </source>
</evidence>
<dbReference type="Gene3D" id="1.20.1250.20">
    <property type="entry name" value="MFS general substrate transporter like domains"/>
    <property type="match status" value="1"/>
</dbReference>
<feature type="transmembrane region" description="Helical" evidence="5">
    <location>
        <begin position="371"/>
        <end position="397"/>
    </location>
</feature>
<feature type="transmembrane region" description="Helical" evidence="5">
    <location>
        <begin position="85"/>
        <end position="103"/>
    </location>
</feature>
<name>A0AAD5VBT3_9APHY</name>
<dbReference type="GO" id="GO:0005886">
    <property type="term" value="C:plasma membrane"/>
    <property type="evidence" value="ECO:0007669"/>
    <property type="project" value="TreeGrafter"/>
</dbReference>
<protein>
    <recommendedName>
        <fullName evidence="6">Major facilitator superfamily (MFS) profile domain-containing protein</fullName>
    </recommendedName>
</protein>
<dbReference type="EMBL" id="JANAWD010000017">
    <property type="protein sequence ID" value="KAJ3491132.1"/>
    <property type="molecule type" value="Genomic_DNA"/>
</dbReference>
<evidence type="ECO:0000256" key="1">
    <source>
        <dbReference type="ARBA" id="ARBA00004141"/>
    </source>
</evidence>
<reference evidence="7" key="1">
    <citation type="submission" date="2022-07" db="EMBL/GenBank/DDBJ databases">
        <title>Genome Sequence of Physisporinus lineatus.</title>
        <authorList>
            <person name="Buettner E."/>
        </authorList>
    </citation>
    <scope>NUCLEOTIDE SEQUENCE</scope>
    <source>
        <strain evidence="7">VT162</strain>
    </source>
</reference>
<evidence type="ECO:0000256" key="2">
    <source>
        <dbReference type="ARBA" id="ARBA00022692"/>
    </source>
</evidence>
<dbReference type="AlphaFoldDB" id="A0AAD5VBT3"/>
<sequence length="631" mass="68211">MSFPANDLEKSDPHADDLAVVSSPSTGCADKPDIEHSLVSDDPRQWSRGCKKVYLISLVICSVGCIISATAQSIGVLIGMRCVQALGSSAVLAIGAATLADIYEPYERGTMMGIYYSAPLLGPAIGPIIGGALTQAFGWRATFWFLLIFTSVCFTAFIFFKDTFRPERSLTYQTVLKRVIRHAAEEAELNCHKSETSSLSQTSTICVDAGVEVKKVSIPTTTFVEAVEKRAEGRKKENDSLKNIRLSLKDANPAPVILILLSRPNNLIILVASGLDFAFTYSISYTCSRTLSEVYHFDALRVGLTLLAFGAGSICGSILGGRWSDFVLAHLKAKNGGVGSPEMRLQSPQVCMLFFPACVIAYGWLSEKHVHIAVICVMLFLCGFFQICIYASTLAYVVDANVGRSSSAVAINSAFRGSLAFMSAEIAVPLQVSIGDGGLYCIWTGLLVFAECLILLVWWKGTAWREKAEKREERIEDRSSSPLITNIDSNNLTFSNSKGGPSGVFSPWEPVHPSSQSIPERQQTAVKGAVNTAGFAIHFGGPGAAKEIAQQLEPNNRRPWCDPSGGVAEKTRKMQLEEGKISPWSTSQASSFTITGSGDRHCAVRLVVLSEGMRTLKEIERQGGNLEASGV</sequence>
<evidence type="ECO:0000256" key="4">
    <source>
        <dbReference type="ARBA" id="ARBA00023136"/>
    </source>
</evidence>
<dbReference type="GO" id="GO:0022857">
    <property type="term" value="F:transmembrane transporter activity"/>
    <property type="evidence" value="ECO:0007669"/>
    <property type="project" value="InterPro"/>
</dbReference>
<organism evidence="7 8">
    <name type="scientific">Meripilus lineatus</name>
    <dbReference type="NCBI Taxonomy" id="2056292"/>
    <lineage>
        <taxon>Eukaryota</taxon>
        <taxon>Fungi</taxon>
        <taxon>Dikarya</taxon>
        <taxon>Basidiomycota</taxon>
        <taxon>Agaricomycotina</taxon>
        <taxon>Agaricomycetes</taxon>
        <taxon>Polyporales</taxon>
        <taxon>Meripilaceae</taxon>
        <taxon>Meripilus</taxon>
    </lineage>
</organism>
<dbReference type="Gene3D" id="1.20.1720.10">
    <property type="entry name" value="Multidrug resistance protein D"/>
    <property type="match status" value="1"/>
</dbReference>
<keyword evidence="2 5" id="KW-0812">Transmembrane</keyword>
<keyword evidence="3 5" id="KW-1133">Transmembrane helix</keyword>
<evidence type="ECO:0000313" key="7">
    <source>
        <dbReference type="EMBL" id="KAJ3491132.1"/>
    </source>
</evidence>
<keyword evidence="8" id="KW-1185">Reference proteome</keyword>
<dbReference type="PANTHER" id="PTHR23502">
    <property type="entry name" value="MAJOR FACILITATOR SUPERFAMILY"/>
    <property type="match status" value="1"/>
</dbReference>
<dbReference type="Pfam" id="PF07690">
    <property type="entry name" value="MFS_1"/>
    <property type="match status" value="1"/>
</dbReference>
<feature type="transmembrane region" description="Helical" evidence="5">
    <location>
        <begin position="143"/>
        <end position="160"/>
    </location>
</feature>
<proteinExistence type="predicted"/>
<feature type="transmembrane region" description="Helical" evidence="5">
    <location>
        <begin position="437"/>
        <end position="459"/>
    </location>
</feature>
<dbReference type="PANTHER" id="PTHR23502:SF5">
    <property type="entry name" value="QUINIDINE RESISTANCE PROTEIN 3"/>
    <property type="match status" value="1"/>
</dbReference>
<dbReference type="SUPFAM" id="SSF103473">
    <property type="entry name" value="MFS general substrate transporter"/>
    <property type="match status" value="1"/>
</dbReference>
<comment type="caution">
    <text evidence="7">The sequence shown here is derived from an EMBL/GenBank/DDBJ whole genome shotgun (WGS) entry which is preliminary data.</text>
</comment>
<comment type="subcellular location">
    <subcellularLocation>
        <location evidence="1">Membrane</location>
        <topology evidence="1">Multi-pass membrane protein</topology>
    </subcellularLocation>
</comment>
<dbReference type="InterPro" id="IPR036259">
    <property type="entry name" value="MFS_trans_sf"/>
</dbReference>
<dbReference type="Proteomes" id="UP001212997">
    <property type="component" value="Unassembled WGS sequence"/>
</dbReference>
<dbReference type="PROSITE" id="PS50850">
    <property type="entry name" value="MFS"/>
    <property type="match status" value="1"/>
</dbReference>
<evidence type="ECO:0000313" key="8">
    <source>
        <dbReference type="Proteomes" id="UP001212997"/>
    </source>
</evidence>
<dbReference type="InterPro" id="IPR011701">
    <property type="entry name" value="MFS"/>
</dbReference>
<feature type="transmembrane region" description="Helical" evidence="5">
    <location>
        <begin position="304"/>
        <end position="324"/>
    </location>
</feature>
<feature type="transmembrane region" description="Helical" evidence="5">
    <location>
        <begin position="53"/>
        <end position="79"/>
    </location>
</feature>
<gene>
    <name evidence="7" type="ORF">NLI96_g911</name>
</gene>
<feature type="domain" description="Major facilitator superfamily (MFS) profile" evidence="6">
    <location>
        <begin position="1"/>
        <end position="462"/>
    </location>
</feature>
<evidence type="ECO:0000256" key="3">
    <source>
        <dbReference type="ARBA" id="ARBA00022989"/>
    </source>
</evidence>
<keyword evidence="4 5" id="KW-0472">Membrane</keyword>
<accession>A0AAD5VBT3</accession>
<feature type="transmembrane region" description="Helical" evidence="5">
    <location>
        <begin position="345"/>
        <end position="365"/>
    </location>
</feature>
<evidence type="ECO:0000256" key="5">
    <source>
        <dbReference type="SAM" id="Phobius"/>
    </source>
</evidence>
<feature type="transmembrane region" description="Helical" evidence="5">
    <location>
        <begin position="115"/>
        <end position="137"/>
    </location>
</feature>
<dbReference type="InterPro" id="IPR020846">
    <property type="entry name" value="MFS_dom"/>
</dbReference>